<keyword evidence="2" id="KW-1185">Reference proteome</keyword>
<accession>A0A328U7K6</accession>
<evidence type="ECO:0000313" key="1">
    <source>
        <dbReference type="EMBL" id="RAP77773.1"/>
    </source>
</evidence>
<comment type="caution">
    <text evidence="1">The sequence shown here is derived from an EMBL/GenBank/DDBJ whole genome shotgun (WGS) entry which is preliminary data.</text>
</comment>
<reference evidence="1 2" key="1">
    <citation type="submission" date="2018-06" db="EMBL/GenBank/DDBJ databases">
        <title>Paenibacillus montanisoli sp. nov., isolated from mountain area soil.</title>
        <authorList>
            <person name="Wu M."/>
        </authorList>
    </citation>
    <scope>NUCLEOTIDE SEQUENCE [LARGE SCALE GENOMIC DNA]</scope>
    <source>
        <strain evidence="1 2">RA17</strain>
    </source>
</reference>
<protein>
    <submittedName>
        <fullName evidence="1">Uncharacterized protein</fullName>
    </submittedName>
</protein>
<sequence length="201" mass="23546">MHESAVFLHHNANCHHTIPYTKNSRFLKILNLQKGVSENKMSEHNSEKYLLENAAVNIFIQIYNQNYKDQLTIQVRQERPDVILAHAGQEFSGLEITHLFYDSQQAKVLLGRSEDDFDRIETMDKSIDTLNELIKKKERIYRDLGLSHDLSLLIRNASPIYGMTDFLKHKECIYKSYVFTNIWFLSRDGDGEWLLTDLLQP</sequence>
<dbReference type="Proteomes" id="UP000249260">
    <property type="component" value="Unassembled WGS sequence"/>
</dbReference>
<proteinExistence type="predicted"/>
<evidence type="ECO:0000313" key="2">
    <source>
        <dbReference type="Proteomes" id="UP000249260"/>
    </source>
</evidence>
<dbReference type="EMBL" id="QLUW01000001">
    <property type="protein sequence ID" value="RAP77773.1"/>
    <property type="molecule type" value="Genomic_DNA"/>
</dbReference>
<dbReference type="AlphaFoldDB" id="A0A328U7K6"/>
<organism evidence="1 2">
    <name type="scientific">Paenibacillus montanisoli</name>
    <dbReference type="NCBI Taxonomy" id="2081970"/>
    <lineage>
        <taxon>Bacteria</taxon>
        <taxon>Bacillati</taxon>
        <taxon>Bacillota</taxon>
        <taxon>Bacilli</taxon>
        <taxon>Bacillales</taxon>
        <taxon>Paenibacillaceae</taxon>
        <taxon>Paenibacillus</taxon>
    </lineage>
</organism>
<name>A0A328U7K6_9BACL</name>
<gene>
    <name evidence="1" type="ORF">DL346_04765</name>
</gene>